<feature type="signal peptide" evidence="3">
    <location>
        <begin position="1"/>
        <end position="22"/>
    </location>
</feature>
<evidence type="ECO:0000313" key="5">
    <source>
        <dbReference type="EMBL" id="BDD11784.1"/>
    </source>
</evidence>
<feature type="chain" id="PRO_5043885610" description="MBG domain-containing protein" evidence="3">
    <location>
        <begin position="23"/>
        <end position="1975"/>
    </location>
</feature>
<feature type="domain" description="MBG" evidence="4">
    <location>
        <begin position="1267"/>
        <end position="1338"/>
    </location>
</feature>
<dbReference type="NCBIfam" id="TIGR04131">
    <property type="entry name" value="Bac_Flav_CTERM"/>
    <property type="match status" value="1"/>
</dbReference>
<feature type="domain" description="MBG" evidence="4">
    <location>
        <begin position="1735"/>
        <end position="1804"/>
    </location>
</feature>
<dbReference type="PANTHER" id="PTHR24366:SF171">
    <property type="entry name" value="LEUCINE RICH REPEAT NEURONAL 4"/>
    <property type="match status" value="1"/>
</dbReference>
<keyword evidence="1" id="KW-0433">Leucine-rich repeat</keyword>
<feature type="domain" description="MBG" evidence="4">
    <location>
        <begin position="955"/>
        <end position="1026"/>
    </location>
</feature>
<feature type="domain" description="MBG" evidence="4">
    <location>
        <begin position="1507"/>
        <end position="1572"/>
    </location>
</feature>
<feature type="domain" description="MBG" evidence="4">
    <location>
        <begin position="721"/>
        <end position="784"/>
    </location>
</feature>
<feature type="domain" description="MBG" evidence="4">
    <location>
        <begin position="1192"/>
        <end position="1260"/>
    </location>
</feature>
<dbReference type="PANTHER" id="PTHR24366">
    <property type="entry name" value="IG(IMMUNOGLOBULIN) AND LRR(LEUCINE RICH REPEAT) DOMAINS"/>
    <property type="match status" value="1"/>
</dbReference>
<dbReference type="Pfam" id="PF13585">
    <property type="entry name" value="CHU_C"/>
    <property type="match status" value="1"/>
</dbReference>
<evidence type="ECO:0000256" key="2">
    <source>
        <dbReference type="ARBA" id="ARBA00022737"/>
    </source>
</evidence>
<dbReference type="Proteomes" id="UP001348817">
    <property type="component" value="Plasmid pFA1"/>
</dbReference>
<feature type="domain" description="MBG" evidence="4">
    <location>
        <begin position="1111"/>
        <end position="1182"/>
    </location>
</feature>
<protein>
    <recommendedName>
        <fullName evidence="4">MBG domain-containing protein</fullName>
    </recommendedName>
</protein>
<feature type="domain" description="MBG" evidence="4">
    <location>
        <begin position="1811"/>
        <end position="1886"/>
    </location>
</feature>
<evidence type="ECO:0000259" key="4">
    <source>
        <dbReference type="Pfam" id="PF18676"/>
    </source>
</evidence>
<geneLocation type="plasmid" evidence="5 6">
    <name>pFA1</name>
</geneLocation>
<evidence type="ECO:0000313" key="6">
    <source>
        <dbReference type="Proteomes" id="UP001348817"/>
    </source>
</evidence>
<sequence>MIFRYAMLALGVLLLFSSEAHAQNYHRGDLQALQNILNNNDPNNRIPWAINVGAGTISNTAGTVYWNTENPKRVSDLQISNKEISGVVDLRAFAKLKVFQCNENPNAEGALIDGLNNLELFYFNRSGIKSIVARNLPKLRTLNCGGVTASRVLSNVQIENLPELDDIQITYGDFSDLNLSNLPKLRRLYCSNDGIQRVALSNLPSLDFVELGNNELTSLNINHLRSVSSLYLQWNKLTTLNLDGMTNLKVLQCAFNQLTSISTAGITSMDRITINGNSLPMSRLVALPPAPYEYLLTQKDVQLASKTEFRMNSDVLDLSSEVSLEGKTTTFSWKKGWTTAVVKPSGSVDASTDIERTAAGNFKFLKPGDYTCRMTNDKVGTRYSYGWYAETVKYTVLDLDPPTMSVLPLHEREYLDVFNLNFTTNSAGAVSYTIVGDGKGATVDNTGKVTVGNLGDFQIRIDVAATGVHAAASETVQVSVKPKALDITIDPGQTQVYGPPENLKFTAPGLPKADEIYFRFSLSTLDVGDQEVTRATVVGTGNYTIKSFVPGIRKITPAPLTVTVTPGQTSVYGQAKAWQYTHPPLYQAKDALTGTLAPEQIAGAFSDAGTYTTADGSLACPSGNYTVSVVHVPVEITQAPLTITVDKDQSKIYGQADPAVFTYTTTGLVAGDAMQGKLSRATNENVGVYPIVINDLKPVKTGNYKTPVFIGESFEVKRATLKVTPEANQKKQYGEADPTLKFKVEGLAPWDSYTGNIGRIAGERAGVYTYTLGYVTPSGSPANYIRTLDPTEKFEISKAVVKIKAKTGQSKEYGEADPALLYDTEGLVAGDMITGALVRDTGDDAGKFVITQGSVAPTNPADYTVQFQPSDFEILPKKLAVSVLPNQSVVYGKTPDWKYTHPALLQAKDALTGSVSVPHKNAGSYTTENGTLTCPSGNYILDISHAAVLIKPAPLTVTPTIGQAKTYGQTDPTFTYTTMGLVGSDKLVGQLERDTGEDTGYYKITKGSLAPDIPANYTMTVVPEKFEITKADLKVVPKPGQKKVYGETDSALEYDNLIGLVAGDKMIGSLSRDSGENAGNYAITLGSLKPEKDNYNVTLQADVFKIEKAPVTVTPLDGQSKVYGESDPILDYTANGLIGTDKLNGSLKRQAGEDAGDYTILQGSLALPDVRNYTLNVSPSTFRIVKANLKVVPKSGQKKIYGESDPALEYDNLIGLIAGDKMTGALSRNPGENAGDYAFILGSLKPEKDNYNVTLQTDVFKVEKAPLTITPQAGQTKVYGSSDPEITYSVSGLVGSDKIVGRLEREMGDDVGFYKIIRGSLTAKKNTNYTVSVVPEKFEITKANLKVVPKADQSKVYGESDPVLEYETLNGLVAGDKITGFLSRNSGENAGDYAITLGSLKPEKDNYNITLQAGVFKIEKAPVTVTPLDGQSKVYGESDPTLDYAVNGLVGTDKLNGSLGRQVGEDAGDYAILQGSLSLPNARNYTLNFSPSTFHIAKADLKVVPKPNQKKVYGESDPALEYDNLIGLVAGDNMVGELSRNPGENAGDYVFTLGSLKPEKDNYNITLQADVFKIEKAPLKITPKVGQTKVYGQPDPAFEFDVTGLVGSDKVRGNIRRESGEDAGQYNFLLGSIIVDNSDNYTLQFDNTDFKIIPAPVTVTPDSKLSKIYGDVDPELAYQTTGLLGDDRLYGELGRVVGENAGTYAINLGSLSGGKNYSLTLENGAFKITPRPMNITIRTGQQKIYGDNDPTFEYDAEGLVSGDNMAGRLERHEGEDTGVYPIKQGSLKPQNAGNYTVKFVSGDFNITPAPLTIGVYDEDRRVIDPNPEFEIYYEGFKSGDDEKVLTKIPVATTTATEDSDPGIYPISISEVSSKNYIIQLKSGVLTILDREPLDIPTLLTPNGDGMNDNWNILNLEYYDWVSVKIYTGAGKVVFFDEKYRYEEEWNPKDLDSGTYAYTVETSEGNVYRGRLIIRK</sequence>
<dbReference type="KEGG" id="fax:FUAX_42160"/>
<feature type="domain" description="MBG" evidence="4">
    <location>
        <begin position="1423"/>
        <end position="1494"/>
    </location>
</feature>
<gene>
    <name evidence="5" type="ORF">FUAX_42160</name>
</gene>
<keyword evidence="3" id="KW-0732">Signal</keyword>
<dbReference type="SUPFAM" id="SSF52058">
    <property type="entry name" value="L domain-like"/>
    <property type="match status" value="1"/>
</dbReference>
<dbReference type="Gene3D" id="3.30.160.710">
    <property type="match status" value="1"/>
</dbReference>
<feature type="domain" description="MBG" evidence="4">
    <location>
        <begin position="1347"/>
        <end position="1416"/>
    </location>
</feature>
<evidence type="ECO:0000256" key="3">
    <source>
        <dbReference type="SAM" id="SignalP"/>
    </source>
</evidence>
<keyword evidence="2" id="KW-0677">Repeat</keyword>
<feature type="domain" description="MBG" evidence="4">
    <location>
        <begin position="803"/>
        <end position="872"/>
    </location>
</feature>
<dbReference type="InterPro" id="IPR041286">
    <property type="entry name" value="MBG_2"/>
</dbReference>
<dbReference type="Gene3D" id="3.80.10.10">
    <property type="entry name" value="Ribonuclease Inhibitor"/>
    <property type="match status" value="1"/>
</dbReference>
<accession>A0AAU9CZ49</accession>
<proteinExistence type="predicted"/>
<feature type="domain" description="MBG" evidence="4">
    <location>
        <begin position="1580"/>
        <end position="1650"/>
    </location>
</feature>
<keyword evidence="6" id="KW-1185">Reference proteome</keyword>
<evidence type="ECO:0000256" key="1">
    <source>
        <dbReference type="ARBA" id="ARBA00022614"/>
    </source>
</evidence>
<dbReference type="InterPro" id="IPR032675">
    <property type="entry name" value="LRR_dom_sf"/>
</dbReference>
<dbReference type="Pfam" id="PF18676">
    <property type="entry name" value="MBG_2"/>
    <property type="match status" value="15"/>
</dbReference>
<name>A0AAU9CZ49_9BACT</name>
<dbReference type="InterPro" id="IPR026341">
    <property type="entry name" value="T9SS_type_B"/>
</dbReference>
<dbReference type="EMBL" id="AP025315">
    <property type="protein sequence ID" value="BDD11784.1"/>
    <property type="molecule type" value="Genomic_DNA"/>
</dbReference>
<reference evidence="5 6" key="1">
    <citation type="submission" date="2021-12" db="EMBL/GenBank/DDBJ databases">
        <title>Genome sequencing of bacteria with rrn-lacking chromosome and rrn-plasmid.</title>
        <authorList>
            <person name="Anda M."/>
            <person name="Iwasaki W."/>
        </authorList>
    </citation>
    <scope>NUCLEOTIDE SEQUENCE [LARGE SCALE GENOMIC DNA]</scope>
    <source>
        <strain evidence="5 6">DSM 100852</strain>
        <plasmid evidence="5 6">pFA1</plasmid>
    </source>
</reference>
<feature type="domain" description="MBG" evidence="4">
    <location>
        <begin position="641"/>
        <end position="705"/>
    </location>
</feature>
<organism evidence="5 6">
    <name type="scientific">Fulvitalea axinellae</name>
    <dbReference type="NCBI Taxonomy" id="1182444"/>
    <lineage>
        <taxon>Bacteria</taxon>
        <taxon>Pseudomonadati</taxon>
        <taxon>Bacteroidota</taxon>
        <taxon>Cytophagia</taxon>
        <taxon>Cytophagales</taxon>
        <taxon>Persicobacteraceae</taxon>
        <taxon>Fulvitalea</taxon>
    </lineage>
</organism>
<feature type="domain" description="MBG" evidence="4">
    <location>
        <begin position="1040"/>
        <end position="1104"/>
    </location>
</feature>
<keyword evidence="5" id="KW-0614">Plasmid</keyword>
<feature type="domain" description="MBG" evidence="4">
    <location>
        <begin position="1657"/>
        <end position="1726"/>
    </location>
</feature>